<accession>A0A4S8L8E9</accession>
<dbReference type="GO" id="GO:0019369">
    <property type="term" value="P:arachidonate metabolic process"/>
    <property type="evidence" value="ECO:0007669"/>
    <property type="project" value="TreeGrafter"/>
</dbReference>
<dbReference type="Proteomes" id="UP000297245">
    <property type="component" value="Unassembled WGS sequence"/>
</dbReference>
<organism evidence="3 4">
    <name type="scientific">Dendrothele bispora (strain CBS 962.96)</name>
    <dbReference type="NCBI Taxonomy" id="1314807"/>
    <lineage>
        <taxon>Eukaryota</taxon>
        <taxon>Fungi</taxon>
        <taxon>Dikarya</taxon>
        <taxon>Basidiomycota</taxon>
        <taxon>Agaricomycotina</taxon>
        <taxon>Agaricomycetes</taxon>
        <taxon>Agaricomycetidae</taxon>
        <taxon>Agaricales</taxon>
        <taxon>Agaricales incertae sedis</taxon>
        <taxon>Dendrothele</taxon>
    </lineage>
</organism>
<dbReference type="GO" id="GO:0047499">
    <property type="term" value="F:calcium-independent phospholipase A2 activity"/>
    <property type="evidence" value="ECO:0007669"/>
    <property type="project" value="TreeGrafter"/>
</dbReference>
<evidence type="ECO:0008006" key="5">
    <source>
        <dbReference type="Google" id="ProtNLM"/>
    </source>
</evidence>
<sequence>MHLGTRHSALDRVRLINSSSSSSKIWQAARATAAAPTFFKRISIPGVGGIEETFIDAGIRCNNSAKQFREEAKQLFGENRTVGVFVSIGTGHPGTTGLSKPDLFQRLLPSQPINTLKNIATDCESVADQLASQYRELKGSVYFRFNITHGLEQISLEEWKKIPDIVTHTRAYLQDPRISLALLCGQILRQMVGGEQLPFEFGPTSYEPYEPDTMFGRDHEKSTLVTTLCKGHAHVIILGGGGMGKTTLTLSALCDVEVVEKHPSRHFISCEGIYSVETLLAELANALHPLKTILCLDNFETIWEAAATVSPSLIEQFLSRISKIPMLSIIFTLRGSQSPLNVPWSNNKCVLPVKPLDTVSARDLFRDISRVTTIDTYTEKLLGELDGVLLAIKLLASIVQEGLETTETLWRAWEKKRTKIVKHGNNQLSNLELSIQLSLDCPRMRQDLNAIDMLAILSFKLPDGLSKGLLDKFQAHLPHNFLLHLSLAALQRVSLAYSNRTTNPERIQLLSPIRHFCR</sequence>
<keyword evidence="4" id="KW-1185">Reference proteome</keyword>
<evidence type="ECO:0000256" key="2">
    <source>
        <dbReference type="ARBA" id="ARBA00022963"/>
    </source>
</evidence>
<reference evidence="3 4" key="1">
    <citation type="journal article" date="2019" name="Nat. Ecol. Evol.">
        <title>Megaphylogeny resolves global patterns of mushroom evolution.</title>
        <authorList>
            <person name="Varga T."/>
            <person name="Krizsan K."/>
            <person name="Foldi C."/>
            <person name="Dima B."/>
            <person name="Sanchez-Garcia M."/>
            <person name="Sanchez-Ramirez S."/>
            <person name="Szollosi G.J."/>
            <person name="Szarkandi J.G."/>
            <person name="Papp V."/>
            <person name="Albert L."/>
            <person name="Andreopoulos W."/>
            <person name="Angelini C."/>
            <person name="Antonin V."/>
            <person name="Barry K.W."/>
            <person name="Bougher N.L."/>
            <person name="Buchanan P."/>
            <person name="Buyck B."/>
            <person name="Bense V."/>
            <person name="Catcheside P."/>
            <person name="Chovatia M."/>
            <person name="Cooper J."/>
            <person name="Damon W."/>
            <person name="Desjardin D."/>
            <person name="Finy P."/>
            <person name="Geml J."/>
            <person name="Haridas S."/>
            <person name="Hughes K."/>
            <person name="Justo A."/>
            <person name="Karasinski D."/>
            <person name="Kautmanova I."/>
            <person name="Kiss B."/>
            <person name="Kocsube S."/>
            <person name="Kotiranta H."/>
            <person name="LaButti K.M."/>
            <person name="Lechner B.E."/>
            <person name="Liimatainen K."/>
            <person name="Lipzen A."/>
            <person name="Lukacs Z."/>
            <person name="Mihaltcheva S."/>
            <person name="Morgado L.N."/>
            <person name="Niskanen T."/>
            <person name="Noordeloos M.E."/>
            <person name="Ohm R.A."/>
            <person name="Ortiz-Santana B."/>
            <person name="Ovrebo C."/>
            <person name="Racz N."/>
            <person name="Riley R."/>
            <person name="Savchenko A."/>
            <person name="Shiryaev A."/>
            <person name="Soop K."/>
            <person name="Spirin V."/>
            <person name="Szebenyi C."/>
            <person name="Tomsovsky M."/>
            <person name="Tulloss R.E."/>
            <person name="Uehling J."/>
            <person name="Grigoriev I.V."/>
            <person name="Vagvolgyi C."/>
            <person name="Papp T."/>
            <person name="Martin F.M."/>
            <person name="Miettinen O."/>
            <person name="Hibbett D.S."/>
            <person name="Nagy L.G."/>
        </authorList>
    </citation>
    <scope>NUCLEOTIDE SEQUENCE [LARGE SCALE GENOMIC DNA]</scope>
    <source>
        <strain evidence="3 4">CBS 962.96</strain>
    </source>
</reference>
<name>A0A4S8L8E9_DENBC</name>
<dbReference type="SUPFAM" id="SSF52151">
    <property type="entry name" value="FabD/lysophospholipase-like"/>
    <property type="match status" value="1"/>
</dbReference>
<dbReference type="PANTHER" id="PTHR24185:SF1">
    <property type="entry name" value="CALCIUM-INDEPENDENT PHOSPHOLIPASE A2-GAMMA"/>
    <property type="match status" value="1"/>
</dbReference>
<evidence type="ECO:0000313" key="4">
    <source>
        <dbReference type="Proteomes" id="UP000297245"/>
    </source>
</evidence>
<dbReference type="GO" id="GO:0016020">
    <property type="term" value="C:membrane"/>
    <property type="evidence" value="ECO:0007669"/>
    <property type="project" value="TreeGrafter"/>
</dbReference>
<gene>
    <name evidence="3" type="ORF">K435DRAFT_869730</name>
</gene>
<evidence type="ECO:0000256" key="1">
    <source>
        <dbReference type="ARBA" id="ARBA00022801"/>
    </source>
</evidence>
<keyword evidence="2" id="KW-0443">Lipid metabolism</keyword>
<dbReference type="GO" id="GO:0016042">
    <property type="term" value="P:lipid catabolic process"/>
    <property type="evidence" value="ECO:0007669"/>
    <property type="project" value="UniProtKB-KW"/>
</dbReference>
<keyword evidence="1" id="KW-0378">Hydrolase</keyword>
<dbReference type="InterPro" id="IPR016035">
    <property type="entry name" value="Acyl_Trfase/lysoPLipase"/>
</dbReference>
<dbReference type="EMBL" id="ML179570">
    <property type="protein sequence ID" value="THU84987.1"/>
    <property type="molecule type" value="Genomic_DNA"/>
</dbReference>
<keyword evidence="2" id="KW-0442">Lipid degradation</keyword>
<proteinExistence type="predicted"/>
<dbReference type="Gene3D" id="3.40.1090.10">
    <property type="entry name" value="Cytosolic phospholipase A2 catalytic domain"/>
    <property type="match status" value="1"/>
</dbReference>
<dbReference type="InterPro" id="IPR027417">
    <property type="entry name" value="P-loop_NTPase"/>
</dbReference>
<dbReference type="PANTHER" id="PTHR24185">
    <property type="entry name" value="CALCIUM-INDEPENDENT PHOSPHOLIPASE A2-GAMMA"/>
    <property type="match status" value="1"/>
</dbReference>
<dbReference type="OrthoDB" id="630895at2759"/>
<dbReference type="AlphaFoldDB" id="A0A4S8L8E9"/>
<evidence type="ECO:0000313" key="3">
    <source>
        <dbReference type="EMBL" id="THU84987.1"/>
    </source>
</evidence>
<dbReference type="SUPFAM" id="SSF52540">
    <property type="entry name" value="P-loop containing nucleoside triphosphate hydrolases"/>
    <property type="match status" value="1"/>
</dbReference>
<protein>
    <recommendedName>
        <fullName evidence="5">PNPLA domain-containing protein</fullName>
    </recommendedName>
</protein>
<dbReference type="Gene3D" id="3.40.50.300">
    <property type="entry name" value="P-loop containing nucleotide triphosphate hydrolases"/>
    <property type="match status" value="1"/>
</dbReference>